<gene>
    <name evidence="1" type="ORF">DXU93_01685</name>
</gene>
<dbReference type="Proteomes" id="UP000257127">
    <property type="component" value="Unassembled WGS sequence"/>
</dbReference>
<protein>
    <recommendedName>
        <fullName evidence="3">Outer membrane protein beta-barrel domain-containing protein</fullName>
    </recommendedName>
</protein>
<name>A0A3E1F1G8_9FLAO</name>
<reference evidence="1 2" key="1">
    <citation type="submission" date="2018-08" db="EMBL/GenBank/DDBJ databases">
        <title>The draft genome squence of Brumimicrobium sp. N62.</title>
        <authorList>
            <person name="Du Z.-J."/>
            <person name="Luo H.-R."/>
        </authorList>
    </citation>
    <scope>NUCLEOTIDE SEQUENCE [LARGE SCALE GENOMIC DNA]</scope>
    <source>
        <strain evidence="1 2">N62</strain>
    </source>
</reference>
<comment type="caution">
    <text evidence="1">The sequence shown here is derived from an EMBL/GenBank/DDBJ whole genome shotgun (WGS) entry which is preliminary data.</text>
</comment>
<organism evidence="1 2">
    <name type="scientific">Brumimicrobium aurantiacum</name>
    <dbReference type="NCBI Taxonomy" id="1737063"/>
    <lineage>
        <taxon>Bacteria</taxon>
        <taxon>Pseudomonadati</taxon>
        <taxon>Bacteroidota</taxon>
        <taxon>Flavobacteriia</taxon>
        <taxon>Flavobacteriales</taxon>
        <taxon>Crocinitomicaceae</taxon>
        <taxon>Brumimicrobium</taxon>
    </lineage>
</organism>
<sequence length="284" mass="32766">MFNRFLIVIIFIWVHTSAFSKKSDSLKLSKKNERIEKRYIHPQSKYISVSGGWVFNLTHTNDPNNFFEEMSFNSSGIYPSMVYEHGIANNFFAEIGYDYTKQDITLSRDMGDEQTWSRSWSYASPLKPFTKQKSHNIHFGGGYRLIGKNNLHFVNFHGGLFFGVSNKSNSFMSEFVGNTTTHTIYEEHTNLNYQIQYTLDSYSPISLGAYLGISKEIRLSEEIRFFVKYIHRFGFLPTSKGTYVMKSDDVTFKHDTSFIVRGGGGFISGGLKFILFNNKVIYND</sequence>
<dbReference type="RefSeq" id="WP_116879506.1">
    <property type="nucleotide sequence ID" value="NZ_QURB01000001.1"/>
</dbReference>
<evidence type="ECO:0008006" key="3">
    <source>
        <dbReference type="Google" id="ProtNLM"/>
    </source>
</evidence>
<dbReference type="OrthoDB" id="1467489at2"/>
<dbReference type="EMBL" id="QURB01000001">
    <property type="protein sequence ID" value="RFC55671.1"/>
    <property type="molecule type" value="Genomic_DNA"/>
</dbReference>
<evidence type="ECO:0000313" key="2">
    <source>
        <dbReference type="Proteomes" id="UP000257127"/>
    </source>
</evidence>
<accession>A0A3E1F1G8</accession>
<keyword evidence="2" id="KW-1185">Reference proteome</keyword>
<dbReference type="AlphaFoldDB" id="A0A3E1F1G8"/>
<evidence type="ECO:0000313" key="1">
    <source>
        <dbReference type="EMBL" id="RFC55671.1"/>
    </source>
</evidence>
<proteinExistence type="predicted"/>